<sequence length="151" mass="17452">GDKWVYIFVYLYYFFWKYLPLYSYEKHDLVIFDEVAVGRLTLETTFDESDSPQSRFVRSSPFVSSTLPYPHGCLFVFILGRSSQGYSPDGEAVQLERPKTLPSGAKFARSKSDRFASLRKNLFSKRNDTAVRNSEMALSDDEVRCCILKIK</sequence>
<dbReference type="AlphaFoldDB" id="A0A1I8ELK6"/>
<accession>A0A1I8ELK6</accession>
<dbReference type="WBParaSite" id="maker-PairedContig_2980-snap-gene-0.10-mRNA-1">
    <property type="protein sequence ID" value="maker-PairedContig_2980-snap-gene-0.10-mRNA-1"/>
    <property type="gene ID" value="maker-PairedContig_2980-snap-gene-0.10"/>
</dbReference>
<proteinExistence type="predicted"/>
<protein>
    <submittedName>
        <fullName evidence="1">Uncharacterized protein</fullName>
    </submittedName>
</protein>
<name>A0A1I8ELK6_WUCBA</name>
<evidence type="ECO:0000313" key="1">
    <source>
        <dbReference type="WBParaSite" id="maker-PairedContig_2980-snap-gene-0.10-mRNA-1"/>
    </source>
</evidence>
<organism evidence="1">
    <name type="scientific">Wuchereria bancrofti</name>
    <dbReference type="NCBI Taxonomy" id="6293"/>
    <lineage>
        <taxon>Eukaryota</taxon>
        <taxon>Metazoa</taxon>
        <taxon>Ecdysozoa</taxon>
        <taxon>Nematoda</taxon>
        <taxon>Chromadorea</taxon>
        <taxon>Rhabditida</taxon>
        <taxon>Spirurina</taxon>
        <taxon>Spiruromorpha</taxon>
        <taxon>Filarioidea</taxon>
        <taxon>Onchocercidae</taxon>
        <taxon>Wuchereria</taxon>
    </lineage>
</organism>
<reference evidence="1" key="1">
    <citation type="submission" date="2016-11" db="UniProtKB">
        <authorList>
            <consortium name="WormBaseParasite"/>
        </authorList>
    </citation>
    <scope>IDENTIFICATION</scope>
    <source>
        <strain evidence="1">pt0022</strain>
    </source>
</reference>